<dbReference type="RefSeq" id="WP_009021070.1">
    <property type="nucleotide sequence ID" value="NZ_DS999411.1"/>
</dbReference>
<protein>
    <recommendedName>
        <fullName evidence="2">DUF4440 domain-containing protein</fullName>
    </recommendedName>
</protein>
<organism evidence="3 4">
    <name type="scientific">Luminiphilus syltensis NOR5-1B</name>
    <dbReference type="NCBI Taxonomy" id="565045"/>
    <lineage>
        <taxon>Bacteria</taxon>
        <taxon>Pseudomonadati</taxon>
        <taxon>Pseudomonadota</taxon>
        <taxon>Gammaproteobacteria</taxon>
        <taxon>Cellvibrionales</taxon>
        <taxon>Halieaceae</taxon>
        <taxon>Luminiphilus</taxon>
    </lineage>
</organism>
<dbReference type="InterPro" id="IPR032710">
    <property type="entry name" value="NTF2-like_dom_sf"/>
</dbReference>
<feature type="chain" id="PRO_5002875999" description="DUF4440 domain-containing protein" evidence="1">
    <location>
        <begin position="26"/>
        <end position="159"/>
    </location>
</feature>
<keyword evidence="1" id="KW-0732">Signal</keyword>
<name>B8KVF6_9GAMM</name>
<keyword evidence="4" id="KW-1185">Reference proteome</keyword>
<proteinExistence type="predicted"/>
<dbReference type="EMBL" id="DS999411">
    <property type="protein sequence ID" value="EED36326.1"/>
    <property type="molecule type" value="Genomic_DNA"/>
</dbReference>
<dbReference type="Gene3D" id="3.10.450.50">
    <property type="match status" value="1"/>
</dbReference>
<dbReference type="InterPro" id="IPR027843">
    <property type="entry name" value="DUF4440"/>
</dbReference>
<accession>B8KVF6</accession>
<dbReference type="SUPFAM" id="SSF54427">
    <property type="entry name" value="NTF2-like"/>
    <property type="match status" value="1"/>
</dbReference>
<gene>
    <name evidence="3" type="ORF">NOR51B_2276</name>
</gene>
<dbReference type="STRING" id="565045.NOR51B_2276"/>
<evidence type="ECO:0000256" key="1">
    <source>
        <dbReference type="SAM" id="SignalP"/>
    </source>
</evidence>
<dbReference type="Proteomes" id="UP000004699">
    <property type="component" value="Unassembled WGS sequence"/>
</dbReference>
<evidence type="ECO:0000313" key="3">
    <source>
        <dbReference type="EMBL" id="EED36326.1"/>
    </source>
</evidence>
<dbReference type="HOGENOM" id="CLU_1658668_0_0_6"/>
<reference evidence="4" key="1">
    <citation type="journal article" date="2013" name="BMC Microbiol.">
        <title>Taxonomy and evolution of bacteriochlorophyll a-containing members of the OM60/NOR5 clade of marine gammaproteobacteria: description of Luminiphilus syltensis gen. nov., sp. nov., reclassification of Haliea rubra as Pseudohaliea rubra gen. nov., comb. nov., and emendation of Chromatocurvus halotolerans.</title>
        <authorList>
            <person name="Spring S."/>
            <person name="Riedel T."/>
            <person name="Sproer C."/>
            <person name="Yan S."/>
            <person name="Harder J."/>
            <person name="Fuchs B.M."/>
        </authorList>
    </citation>
    <scope>NUCLEOTIDE SEQUENCE [LARGE SCALE GENOMIC DNA]</scope>
    <source>
        <strain evidence="4">NOR51-B</strain>
    </source>
</reference>
<dbReference type="OrthoDB" id="8900350at2"/>
<dbReference type="Pfam" id="PF14534">
    <property type="entry name" value="DUF4440"/>
    <property type="match status" value="1"/>
</dbReference>
<evidence type="ECO:0000313" key="4">
    <source>
        <dbReference type="Proteomes" id="UP000004699"/>
    </source>
</evidence>
<sequence length="159" mass="17761">MKLFAFIGKAVSCLFLVMLPFAVCAEHHGDEHADLYAAIAAFDESYSTNDPDTYFGLYAENATVYFFGARQDMAEYQQFWKEMIGAGGGVDKNEVSDLVVQIMPSGDVAVATSFIDNRTRYPDGEISEARAFETDVWQKIDGEWKIISLHYSEIPDATD</sequence>
<feature type="domain" description="DUF4440" evidence="2">
    <location>
        <begin position="37"/>
        <end position="146"/>
    </location>
</feature>
<feature type="signal peptide" evidence="1">
    <location>
        <begin position="1"/>
        <end position="25"/>
    </location>
</feature>
<evidence type="ECO:0000259" key="2">
    <source>
        <dbReference type="Pfam" id="PF14534"/>
    </source>
</evidence>
<dbReference type="AlphaFoldDB" id="B8KVF6"/>